<evidence type="ECO:0000256" key="1">
    <source>
        <dbReference type="SAM" id="MobiDB-lite"/>
    </source>
</evidence>
<gene>
    <name evidence="2" type="ORF">CVT25_010618</name>
</gene>
<evidence type="ECO:0000313" key="2">
    <source>
        <dbReference type="EMBL" id="PPQ70701.1"/>
    </source>
</evidence>
<keyword evidence="3" id="KW-1185">Reference proteome</keyword>
<dbReference type="EMBL" id="NHYD01003893">
    <property type="protein sequence ID" value="PPQ70701.1"/>
    <property type="molecule type" value="Genomic_DNA"/>
</dbReference>
<protein>
    <submittedName>
        <fullName evidence="2">Uncharacterized protein</fullName>
    </submittedName>
</protein>
<accession>A0A409VWR7</accession>
<comment type="caution">
    <text evidence="2">The sequence shown here is derived from an EMBL/GenBank/DDBJ whole genome shotgun (WGS) entry which is preliminary data.</text>
</comment>
<dbReference type="Proteomes" id="UP000283269">
    <property type="component" value="Unassembled WGS sequence"/>
</dbReference>
<reference evidence="2 3" key="1">
    <citation type="journal article" date="2018" name="Evol. Lett.">
        <title>Horizontal gene cluster transfer increased hallucinogenic mushroom diversity.</title>
        <authorList>
            <person name="Reynolds H.T."/>
            <person name="Vijayakumar V."/>
            <person name="Gluck-Thaler E."/>
            <person name="Korotkin H.B."/>
            <person name="Matheny P.B."/>
            <person name="Slot J.C."/>
        </authorList>
    </citation>
    <scope>NUCLEOTIDE SEQUENCE [LARGE SCALE GENOMIC DNA]</scope>
    <source>
        <strain evidence="2 3">2631</strain>
    </source>
</reference>
<dbReference type="OrthoDB" id="3062980at2759"/>
<feature type="region of interest" description="Disordered" evidence="1">
    <location>
        <begin position="61"/>
        <end position="84"/>
    </location>
</feature>
<name>A0A409VWR7_PSICY</name>
<dbReference type="AlphaFoldDB" id="A0A409VWR7"/>
<sequence>MPKLPYTEADFIGMKKNELAHLITNQKECWPGPGSFNASKTRIGNIKTVLLDPKNGFLKEVSESEPELNPPLASENYAPKSSSHIPVASASQMKDIISSEFSNDAQSQGSHESSPAPVPVRVLLNDCRFDPVRKIIVNIQVPVDGIQYDEDCKPWVSAQKLVAEVQNSISPIQGFVRLSSPFPFDESYMEYFAKFTEGKLENSDFRPTHLMLSDLNAVHVHVEHAEDNFIQENIASVSTASGSLSTQDKVIFWLKNAAKTRESYDLFCNSHNRVLQNPDIVKIWKFAAAFHRVYYRSKCPISGTRVFLSAIRAALDVGETWLSDALDGDRLVGIYGPGGPHAADQVKEELLQCQETAQGRTALLKFLRDWEESNPCIV</sequence>
<organism evidence="2 3">
    <name type="scientific">Psilocybe cyanescens</name>
    <dbReference type="NCBI Taxonomy" id="93625"/>
    <lineage>
        <taxon>Eukaryota</taxon>
        <taxon>Fungi</taxon>
        <taxon>Dikarya</taxon>
        <taxon>Basidiomycota</taxon>
        <taxon>Agaricomycotina</taxon>
        <taxon>Agaricomycetes</taxon>
        <taxon>Agaricomycetidae</taxon>
        <taxon>Agaricales</taxon>
        <taxon>Agaricineae</taxon>
        <taxon>Strophariaceae</taxon>
        <taxon>Psilocybe</taxon>
    </lineage>
</organism>
<proteinExistence type="predicted"/>
<dbReference type="InParanoid" id="A0A409VWR7"/>
<evidence type="ECO:0000313" key="3">
    <source>
        <dbReference type="Proteomes" id="UP000283269"/>
    </source>
</evidence>